<evidence type="ECO:0000313" key="2">
    <source>
        <dbReference type="EMBL" id="MBD2571108.1"/>
    </source>
</evidence>
<organism evidence="2 3">
    <name type="scientific">Anabaena lutea FACHB-196</name>
    <dbReference type="NCBI Taxonomy" id="2692881"/>
    <lineage>
        <taxon>Bacteria</taxon>
        <taxon>Bacillati</taxon>
        <taxon>Cyanobacteriota</taxon>
        <taxon>Cyanophyceae</taxon>
        <taxon>Nostocales</taxon>
        <taxon>Nostocaceae</taxon>
        <taxon>Anabaena</taxon>
    </lineage>
</organism>
<evidence type="ECO:0000259" key="1">
    <source>
        <dbReference type="Pfam" id="PF13156"/>
    </source>
</evidence>
<gene>
    <name evidence="2" type="ORF">H6G59_25095</name>
</gene>
<evidence type="ECO:0000313" key="3">
    <source>
        <dbReference type="Proteomes" id="UP000640531"/>
    </source>
</evidence>
<dbReference type="GO" id="GO:0004519">
    <property type="term" value="F:endonuclease activity"/>
    <property type="evidence" value="ECO:0007669"/>
    <property type="project" value="UniProtKB-KW"/>
</dbReference>
<feature type="domain" description="Mrr-like" evidence="1">
    <location>
        <begin position="29"/>
        <end position="103"/>
    </location>
</feature>
<sequence length="358" mass="41624">MPTPSTSDLPKPKSWDEFEDIMWEIYTRRWQDPHAQRYGRSGQAQNGIDIYGQQNGSGNYLAVQCKRYQDNTLTQHKIEIEIAKAENFSSPISEYIIASTESRDTKIQDFIRDLNEKRKLEAKFPVNIVFWEDICSYLANENNHDLLKKYYSEWERIFTNQQQIEEVKIVVYPLTILVATKFCESVNYFGVFLNYFLADDLGHQKAEEAVNKTICTNLQSYDVSAIEAITNVFEKKDLKNLSNKGQLSWQEFLVTVFERIYTDCENLLLKYGGSINPELTIKLERIKDVSWSMIGFTNSNYSSSEDVRRRVYTIKFLKPYFLEVIEVRILAIKYISPSAEVINQPKVLPGEKLKGIVS</sequence>
<dbReference type="EMBL" id="JACJST010000037">
    <property type="protein sequence ID" value="MBD2571108.1"/>
    <property type="molecule type" value="Genomic_DNA"/>
</dbReference>
<dbReference type="InterPro" id="IPR011335">
    <property type="entry name" value="Restrct_endonuc-II-like"/>
</dbReference>
<accession>A0ABR8FLR3</accession>
<keyword evidence="2" id="KW-0378">Hydrolase</keyword>
<dbReference type="Proteomes" id="UP000640531">
    <property type="component" value="Unassembled WGS sequence"/>
</dbReference>
<dbReference type="RefSeq" id="WP_190720270.1">
    <property type="nucleotide sequence ID" value="NZ_JACJST010000037.1"/>
</dbReference>
<name>A0ABR8FLR3_9NOST</name>
<keyword evidence="3" id="KW-1185">Reference proteome</keyword>
<reference evidence="2 3" key="1">
    <citation type="journal article" date="2020" name="ISME J.">
        <title>Comparative genomics reveals insights into cyanobacterial evolution and habitat adaptation.</title>
        <authorList>
            <person name="Chen M.Y."/>
            <person name="Teng W.K."/>
            <person name="Zhao L."/>
            <person name="Hu C.X."/>
            <person name="Zhou Y.K."/>
            <person name="Han B.P."/>
            <person name="Song L.R."/>
            <person name="Shu W.S."/>
        </authorList>
    </citation>
    <scope>NUCLEOTIDE SEQUENCE [LARGE SCALE GENOMIC DNA]</scope>
    <source>
        <strain evidence="2 3">FACHB-196</strain>
    </source>
</reference>
<protein>
    <submittedName>
        <fullName evidence="2">Restriction endonuclease</fullName>
    </submittedName>
</protein>
<keyword evidence="2" id="KW-0540">Nuclease</keyword>
<dbReference type="InterPro" id="IPR039442">
    <property type="entry name" value="Mrr-like_dom"/>
</dbReference>
<dbReference type="Pfam" id="PF13156">
    <property type="entry name" value="Mrr_cat_2"/>
    <property type="match status" value="1"/>
</dbReference>
<keyword evidence="2" id="KW-0255">Endonuclease</keyword>
<comment type="caution">
    <text evidence="2">The sequence shown here is derived from an EMBL/GenBank/DDBJ whole genome shotgun (WGS) entry which is preliminary data.</text>
</comment>
<proteinExistence type="predicted"/>
<dbReference type="SUPFAM" id="SSF52980">
    <property type="entry name" value="Restriction endonuclease-like"/>
    <property type="match status" value="1"/>
</dbReference>